<dbReference type="HOGENOM" id="CLU_367267_0_0_1"/>
<evidence type="ECO:0000259" key="2">
    <source>
        <dbReference type="PROSITE" id="PS50174"/>
    </source>
</evidence>
<accession>M3JUW5</accession>
<dbReference type="EMBL" id="AOGT01001907">
    <property type="protein sequence ID" value="EMG46705.1"/>
    <property type="molecule type" value="Genomic_DNA"/>
</dbReference>
<dbReference type="Pfam" id="PF01585">
    <property type="entry name" value="G-patch"/>
    <property type="match status" value="1"/>
</dbReference>
<organism evidence="3 4">
    <name type="scientific">Candida maltosa (strain Xu316)</name>
    <name type="common">Yeast</name>
    <dbReference type="NCBI Taxonomy" id="1245528"/>
    <lineage>
        <taxon>Eukaryota</taxon>
        <taxon>Fungi</taxon>
        <taxon>Dikarya</taxon>
        <taxon>Ascomycota</taxon>
        <taxon>Saccharomycotina</taxon>
        <taxon>Pichiomycetes</taxon>
        <taxon>Debaryomycetaceae</taxon>
        <taxon>Candida/Lodderomyces clade</taxon>
        <taxon>Candida</taxon>
    </lineage>
</organism>
<evidence type="ECO:0000313" key="4">
    <source>
        <dbReference type="Proteomes" id="UP000011777"/>
    </source>
</evidence>
<dbReference type="GO" id="GO:0000390">
    <property type="term" value="P:spliceosomal complex disassembly"/>
    <property type="evidence" value="ECO:0007669"/>
    <property type="project" value="InterPro"/>
</dbReference>
<feature type="region of interest" description="Disordered" evidence="1">
    <location>
        <begin position="1"/>
        <end position="40"/>
    </location>
</feature>
<dbReference type="STRING" id="1245528.M3JUW5"/>
<feature type="domain" description="G-patch" evidence="2">
    <location>
        <begin position="64"/>
        <end position="110"/>
    </location>
</feature>
<dbReference type="GO" id="GO:0071008">
    <property type="term" value="C:U2-type post-mRNA release spliceosomal complex"/>
    <property type="evidence" value="ECO:0007669"/>
    <property type="project" value="TreeGrafter"/>
</dbReference>
<keyword evidence="4" id="KW-1185">Reference proteome</keyword>
<dbReference type="eggNOG" id="KOG2184">
    <property type="taxonomic scope" value="Eukaryota"/>
</dbReference>
<feature type="compositionally biased region" description="Polar residues" evidence="1">
    <location>
        <begin position="1"/>
        <end position="30"/>
    </location>
</feature>
<sequence length="750" mass="86895">MSKQFYNSGLSFTKANTSSENAKETQSMSMMSAVHDEYSDLEKSDNEEEVSPIVNEPSTQNLSKYGIGAKLLMKMGYQEGKGLGANQEGIVNPIETTLRPKGLGVGAISEKQTTKKKPSKTIVYEDLASAIRAGPIPPNVNVVIKPSKAKEDTLSDELYRLIEWFERNEVDVPQHIKDLNDQCRTNPTDLLTKKREVAIQKLMKLYHLIRQIDHKIYAIDDKIENLEKPKEENKIKDLEGIKEMLEIKLSLSEKDPEDIEGVPPKYLLERLLNEKAELDEMFLAADDNDFEYERSNLDEKIIYWLQNKFGEVSVSSSIYMTLVKDELDYLTSFDLDDTDNHYQAIQRLQRNHYEYSVMRRKGPESMLDNYLFSRYFDKISELAAVYSPSTTDGNSLLLFLEFLHDMRNQFDNFESKSDPDGELLRQAVVPVFRKRIDAWIIKNQGPPAFLRRGPGCSNSDMYDELRLCCINKYKEYMDYNDPNSFWHELSQVNYSDKVVHILDDLHNNWVTKHSTISSSGKAEALYKTLGKSFVNWLPDISFDTTKDLPQIENTLAICRFIRPRCLFNAMQFRFFNNWLQTLVQINNENPRKVSEWYRTWYNFFTSKLDAQESIVQDLIRWYLTKALDLIEANFDAEQINSIPKINGSSNPSTDEILNSNTQVSVNGIPSYKLMTTFKDVVSDYCIRNNILMSSTKDKFHIQKGLPLFQFNNQELNIKYYGYIEDDVLWVGKTEDGEYEPIVLEQLSVYK</sequence>
<dbReference type="PANTHER" id="PTHR23329:SF1">
    <property type="entry name" value="TUFTELIN-INTERACTING PROTEIN 11"/>
    <property type="match status" value="1"/>
</dbReference>
<dbReference type="SMART" id="SM00443">
    <property type="entry name" value="G_patch"/>
    <property type="match status" value="1"/>
</dbReference>
<dbReference type="OrthoDB" id="4822at2759"/>
<proteinExistence type="predicted"/>
<evidence type="ECO:0000256" key="1">
    <source>
        <dbReference type="SAM" id="MobiDB-lite"/>
    </source>
</evidence>
<protein>
    <recommendedName>
        <fullName evidence="2">G-patch domain-containing protein</fullName>
    </recommendedName>
</protein>
<evidence type="ECO:0000313" key="3">
    <source>
        <dbReference type="EMBL" id="EMG46705.1"/>
    </source>
</evidence>
<dbReference type="OMA" id="NKILYQW"/>
<dbReference type="Proteomes" id="UP000011777">
    <property type="component" value="Unassembled WGS sequence"/>
</dbReference>
<name>M3JUW5_CANMX</name>
<dbReference type="PANTHER" id="PTHR23329">
    <property type="entry name" value="TUFTELIN-INTERACTING PROTEIN 11-RELATED"/>
    <property type="match status" value="1"/>
</dbReference>
<comment type="caution">
    <text evidence="3">The sequence shown here is derived from an EMBL/GenBank/DDBJ whole genome shotgun (WGS) entry which is preliminary data.</text>
</comment>
<dbReference type="PROSITE" id="PS50174">
    <property type="entry name" value="G_PATCH"/>
    <property type="match status" value="1"/>
</dbReference>
<dbReference type="InterPro" id="IPR000467">
    <property type="entry name" value="G_patch_dom"/>
</dbReference>
<gene>
    <name evidence="3" type="ORF">G210_3038</name>
</gene>
<feature type="non-terminal residue" evidence="3">
    <location>
        <position position="1"/>
    </location>
</feature>
<dbReference type="InterPro" id="IPR045211">
    <property type="entry name" value="TFP11/STIP/Ntr1"/>
</dbReference>
<dbReference type="GO" id="GO:0003676">
    <property type="term" value="F:nucleic acid binding"/>
    <property type="evidence" value="ECO:0007669"/>
    <property type="project" value="InterPro"/>
</dbReference>
<reference evidence="3 4" key="1">
    <citation type="submission" date="2013-02" db="EMBL/GenBank/DDBJ databases">
        <title>Genome sequence of Candida maltosa Xu316, a potential industrial strain for xylitol and ethanol production.</title>
        <authorList>
            <person name="Yu J."/>
            <person name="Wang Q."/>
            <person name="Geng X."/>
            <person name="Bao W."/>
            <person name="He P."/>
            <person name="Cai J."/>
        </authorList>
    </citation>
    <scope>NUCLEOTIDE SEQUENCE [LARGE SCALE GENOMIC DNA]</scope>
    <source>
        <strain evidence="4">Xu316</strain>
    </source>
</reference>
<dbReference type="AlphaFoldDB" id="M3JUW5"/>